<evidence type="ECO:0000256" key="4">
    <source>
        <dbReference type="ARBA" id="ARBA00022650"/>
    </source>
</evidence>
<name>A0A6A2YQA2_HIBSY</name>
<comment type="similarity">
    <text evidence="1">Belongs to the pyrroline-5-carboxylate reductase family.</text>
</comment>
<dbReference type="GO" id="GO:0055129">
    <property type="term" value="P:L-proline biosynthetic process"/>
    <property type="evidence" value="ECO:0007669"/>
    <property type="project" value="TreeGrafter"/>
</dbReference>
<dbReference type="PANTHER" id="PTHR11645">
    <property type="entry name" value="PYRROLINE-5-CARBOXYLATE REDUCTASE"/>
    <property type="match status" value="1"/>
</dbReference>
<dbReference type="SUPFAM" id="SSF51735">
    <property type="entry name" value="NAD(P)-binding Rossmann-fold domains"/>
    <property type="match status" value="1"/>
</dbReference>
<keyword evidence="2" id="KW-0963">Cytoplasm</keyword>
<dbReference type="Gene3D" id="3.40.50.720">
    <property type="entry name" value="NAD(P)-binding Rossmann-like Domain"/>
    <property type="match status" value="1"/>
</dbReference>
<dbReference type="InterPro" id="IPR028939">
    <property type="entry name" value="P5C_Rdtase_cat_N"/>
</dbReference>
<evidence type="ECO:0000256" key="1">
    <source>
        <dbReference type="ARBA" id="ARBA00005525"/>
    </source>
</evidence>
<accession>A0A6A2YQA2</accession>
<evidence type="ECO:0000259" key="6">
    <source>
        <dbReference type="Pfam" id="PF03807"/>
    </source>
</evidence>
<dbReference type="Pfam" id="PF03807">
    <property type="entry name" value="F420_oxidored"/>
    <property type="match status" value="1"/>
</dbReference>
<organism evidence="7 8">
    <name type="scientific">Hibiscus syriacus</name>
    <name type="common">Rose of Sharon</name>
    <dbReference type="NCBI Taxonomy" id="106335"/>
    <lineage>
        <taxon>Eukaryota</taxon>
        <taxon>Viridiplantae</taxon>
        <taxon>Streptophyta</taxon>
        <taxon>Embryophyta</taxon>
        <taxon>Tracheophyta</taxon>
        <taxon>Spermatophyta</taxon>
        <taxon>Magnoliopsida</taxon>
        <taxon>eudicotyledons</taxon>
        <taxon>Gunneridae</taxon>
        <taxon>Pentapetalae</taxon>
        <taxon>rosids</taxon>
        <taxon>malvids</taxon>
        <taxon>Malvales</taxon>
        <taxon>Malvaceae</taxon>
        <taxon>Malvoideae</taxon>
        <taxon>Hibiscus</taxon>
    </lineage>
</organism>
<dbReference type="EMBL" id="VEPZ02001308">
    <property type="protein sequence ID" value="KAE8681486.1"/>
    <property type="molecule type" value="Genomic_DNA"/>
</dbReference>
<dbReference type="OrthoDB" id="10263291at2759"/>
<comment type="caution">
    <text evidence="7">The sequence shown here is derived from an EMBL/GenBank/DDBJ whole genome shotgun (WGS) entry which is preliminary data.</text>
</comment>
<keyword evidence="8" id="KW-1185">Reference proteome</keyword>
<dbReference type="AlphaFoldDB" id="A0A6A2YQA2"/>
<gene>
    <name evidence="7" type="ORF">F3Y22_tig00111330pilonHSYRG01060</name>
</gene>
<dbReference type="PANTHER" id="PTHR11645:SF0">
    <property type="entry name" value="PYRROLINE-5-CARBOXYLATE REDUCTASE 3"/>
    <property type="match status" value="1"/>
</dbReference>
<dbReference type="GO" id="GO:0004735">
    <property type="term" value="F:pyrroline-5-carboxylate reductase activity"/>
    <property type="evidence" value="ECO:0007669"/>
    <property type="project" value="TreeGrafter"/>
</dbReference>
<dbReference type="FunFam" id="3.40.50.720:FF:000190">
    <property type="entry name" value="Pyrroline-5-carboxylate reductase"/>
    <property type="match status" value="1"/>
</dbReference>
<keyword evidence="4" id="KW-0641">Proline biosynthesis</keyword>
<keyword evidence="3" id="KW-0028">Amino-acid biosynthesis</keyword>
<reference evidence="7" key="1">
    <citation type="submission" date="2019-09" db="EMBL/GenBank/DDBJ databases">
        <title>Draft genome information of white flower Hibiscus syriacus.</title>
        <authorList>
            <person name="Kim Y.-M."/>
        </authorList>
    </citation>
    <scope>NUCLEOTIDE SEQUENCE [LARGE SCALE GENOMIC DNA]</scope>
    <source>
        <strain evidence="7">YM2019G1</strain>
    </source>
</reference>
<evidence type="ECO:0000256" key="3">
    <source>
        <dbReference type="ARBA" id="ARBA00022605"/>
    </source>
</evidence>
<evidence type="ECO:0000256" key="5">
    <source>
        <dbReference type="ARBA" id="ARBA00023002"/>
    </source>
</evidence>
<feature type="domain" description="Pyrroline-5-carboxylate reductase catalytic N-terminal" evidence="6">
    <location>
        <begin position="12"/>
        <end position="107"/>
    </location>
</feature>
<evidence type="ECO:0000313" key="8">
    <source>
        <dbReference type="Proteomes" id="UP000436088"/>
    </source>
</evidence>
<dbReference type="InterPro" id="IPR036291">
    <property type="entry name" value="NAD(P)-bd_dom_sf"/>
</dbReference>
<sequence>MEAVPIHTESFKLGFVGAGKLAESIARGVVQSGLLPPQRISTAIHSNPDRGLGFQSLGIHVYSYNNDVVNASDVIIFSVKPQVVKNVVLQLRPLLSKKKLLVSIAAGIKQKDLQEWAGQGRFIRVIPNTPSAVGMAASVMSLGESATEQDGKLVEKLFGSVGKIWKADEKLFDAVTGTDDCWTIILYKHAN</sequence>
<proteinExistence type="inferred from homology"/>
<keyword evidence="5" id="KW-0560">Oxidoreductase</keyword>
<evidence type="ECO:0000313" key="7">
    <source>
        <dbReference type="EMBL" id="KAE8681486.1"/>
    </source>
</evidence>
<protein>
    <submittedName>
        <fullName evidence="7">Pyrroline-5-carboxylate reductase</fullName>
    </submittedName>
</protein>
<evidence type="ECO:0000256" key="2">
    <source>
        <dbReference type="ARBA" id="ARBA00022490"/>
    </source>
</evidence>
<dbReference type="Proteomes" id="UP000436088">
    <property type="component" value="Unassembled WGS sequence"/>
</dbReference>